<dbReference type="AlphaFoldDB" id="A0AAP9HK32"/>
<dbReference type="InterPro" id="IPR003491">
    <property type="entry name" value="REP-like_C"/>
</dbReference>
<accession>A0AAP9HK32</accession>
<gene>
    <name evidence="3" type="primary">rep</name>
    <name evidence="3" type="ORF">LCAKO_1p01</name>
</gene>
<dbReference type="Pfam" id="PF18106">
    <property type="entry name" value="Rol_Rep_N"/>
    <property type="match status" value="1"/>
</dbReference>
<proteinExistence type="predicted"/>
<name>A0AAP9HK32_LACPA</name>
<dbReference type="Proteomes" id="UP000423274">
    <property type="component" value="Plasmid pLCAKO.1"/>
</dbReference>
<evidence type="ECO:0000259" key="1">
    <source>
        <dbReference type="Pfam" id="PF02486"/>
    </source>
</evidence>
<sequence>MSLGALVDYVSFTFTSIARPAEAMAVLGFDFENFERLQHGRYGYLYGLSYSSISFYYGTPPNCADMGVHMDITGSGCRVVEQMPTFRGWKNFAESALSLKGHATRFDIAVDDFKGHLSLRTVQRAIEHGQYCGKFRRSMNIRSFELADGSSLGETIYFGSLSSDFCVRFYDKRSERYAKGFVDLPDFYNRYEVQLRRDRADSCMRAVASGCRPSEIVLGLLNNSISFRTDNGDKNKSRWPVAKWWARFVGDIGKISFYTPPEFPTVLSKLHWVSRSTIRSLAVIISGFDGDADLIFDYLQTLADDVVLSPSERGIVTSFANSDGAVNYGLNLMGRKLYNKKMALQYPTLQSR</sequence>
<reference evidence="3 4" key="1">
    <citation type="submission" date="2017-08" db="EMBL/GenBank/DDBJ databases">
        <title>Genome sequence, comparative genomics and functional analysis of the highly adhesive Lactobacillus parcasei Kobulty strain.</title>
        <authorList>
            <person name="Koryszewska-Baginska A."/>
            <person name="Grynberg M."/>
            <person name="Aleksandrzak-Piekarczyk T."/>
        </authorList>
    </citation>
    <scope>NUCLEOTIDE SEQUENCE [LARGE SCALE GENOMIC DNA]</scope>
    <source>
        <strain evidence="3 4">IBB3423</strain>
        <plasmid evidence="4">plcako.1</plasmid>
    </source>
</reference>
<geneLocation type="plasmid" evidence="4">
    <name>plcako.1</name>
</geneLocation>
<keyword evidence="3" id="KW-0614">Plasmid</keyword>
<dbReference type="Pfam" id="PF02486">
    <property type="entry name" value="Rep_trans"/>
    <property type="match status" value="1"/>
</dbReference>
<evidence type="ECO:0000313" key="3">
    <source>
        <dbReference type="EMBL" id="QGV19703.1"/>
    </source>
</evidence>
<feature type="domain" description="Replication initiation protein-like C-terminal" evidence="1">
    <location>
        <begin position="103"/>
        <end position="286"/>
    </location>
</feature>
<dbReference type="GO" id="GO:0003743">
    <property type="term" value="F:translation initiation factor activity"/>
    <property type="evidence" value="ECO:0007669"/>
    <property type="project" value="UniProtKB-KW"/>
</dbReference>
<feature type="domain" description="Rolling Circle replication initiation protein N-terminal" evidence="2">
    <location>
        <begin position="5"/>
        <end position="89"/>
    </location>
</feature>
<evidence type="ECO:0000259" key="2">
    <source>
        <dbReference type="Pfam" id="PF18106"/>
    </source>
</evidence>
<protein>
    <submittedName>
        <fullName evidence="3">Replication initiation factor domain-containing protein</fullName>
    </submittedName>
</protein>
<dbReference type="InterPro" id="IPR040819">
    <property type="entry name" value="Rol_Rep_N"/>
</dbReference>
<dbReference type="EMBL" id="CP022955">
    <property type="protein sequence ID" value="QGV19703.1"/>
    <property type="molecule type" value="Genomic_DNA"/>
</dbReference>
<evidence type="ECO:0000313" key="4">
    <source>
        <dbReference type="Proteomes" id="UP000423274"/>
    </source>
</evidence>
<keyword evidence="3" id="KW-0396">Initiation factor</keyword>
<organism evidence="3 4">
    <name type="scientific">Lacticaseibacillus paracasei subsp. paracasei</name>
    <dbReference type="NCBI Taxonomy" id="47714"/>
    <lineage>
        <taxon>Bacteria</taxon>
        <taxon>Bacillati</taxon>
        <taxon>Bacillota</taxon>
        <taxon>Bacilli</taxon>
        <taxon>Lactobacillales</taxon>
        <taxon>Lactobacillaceae</taxon>
        <taxon>Lacticaseibacillus</taxon>
    </lineage>
</organism>
<keyword evidence="3" id="KW-0648">Protein biosynthesis</keyword>